<dbReference type="Pfam" id="PF00092">
    <property type="entry name" value="VWA"/>
    <property type="match status" value="1"/>
</dbReference>
<reference evidence="4 5" key="1">
    <citation type="submission" date="2017-09" db="EMBL/GenBank/DDBJ databases">
        <title>Bacterial strain isolated from the female urinary microbiota.</title>
        <authorList>
            <person name="Thomas-White K."/>
            <person name="Kumar N."/>
            <person name="Forster S."/>
            <person name="Putonti C."/>
            <person name="Lawley T."/>
            <person name="Wolfe A.J."/>
        </authorList>
    </citation>
    <scope>NUCLEOTIDE SEQUENCE [LARGE SCALE GENOMIC DNA]</scope>
    <source>
        <strain evidence="4 5">UMB0792</strain>
    </source>
</reference>
<dbReference type="Gene3D" id="3.40.50.410">
    <property type="entry name" value="von Willebrand factor, type A domain"/>
    <property type="match status" value="1"/>
</dbReference>
<protein>
    <recommendedName>
        <fullName evidence="3">VWFA domain-containing protein</fullName>
    </recommendedName>
</protein>
<keyword evidence="2" id="KW-0472">Membrane</keyword>
<dbReference type="EMBL" id="PNHG01000017">
    <property type="protein sequence ID" value="PMC63752.1"/>
    <property type="molecule type" value="Genomic_DNA"/>
</dbReference>
<dbReference type="CDD" id="cd00198">
    <property type="entry name" value="vWFA"/>
    <property type="match status" value="1"/>
</dbReference>
<organism evidence="4 5">
    <name type="scientific">Corynebacterium tuscaniense</name>
    <dbReference type="NCBI Taxonomy" id="302449"/>
    <lineage>
        <taxon>Bacteria</taxon>
        <taxon>Bacillati</taxon>
        <taxon>Actinomycetota</taxon>
        <taxon>Actinomycetes</taxon>
        <taxon>Mycobacteriales</taxon>
        <taxon>Corynebacteriaceae</taxon>
        <taxon>Corynebacterium</taxon>
    </lineage>
</organism>
<feature type="domain" description="VWFA" evidence="3">
    <location>
        <begin position="106"/>
        <end position="293"/>
    </location>
</feature>
<dbReference type="SUPFAM" id="SSF53300">
    <property type="entry name" value="vWA-like"/>
    <property type="match status" value="1"/>
</dbReference>
<keyword evidence="5" id="KW-1185">Reference proteome</keyword>
<dbReference type="SMART" id="SM00327">
    <property type="entry name" value="VWA"/>
    <property type="match status" value="1"/>
</dbReference>
<evidence type="ECO:0000256" key="1">
    <source>
        <dbReference type="SAM" id="MobiDB-lite"/>
    </source>
</evidence>
<gene>
    <name evidence="4" type="ORF">CJ203_09460</name>
</gene>
<evidence type="ECO:0000313" key="5">
    <source>
        <dbReference type="Proteomes" id="UP000235836"/>
    </source>
</evidence>
<evidence type="ECO:0000313" key="4">
    <source>
        <dbReference type="EMBL" id="PMC63752.1"/>
    </source>
</evidence>
<dbReference type="AlphaFoldDB" id="A0A2N6T399"/>
<dbReference type="InterPro" id="IPR002035">
    <property type="entry name" value="VWF_A"/>
</dbReference>
<name>A0A2N6T399_9CORY</name>
<accession>A0A2N6T399</accession>
<feature type="region of interest" description="Disordered" evidence="1">
    <location>
        <begin position="419"/>
        <end position="438"/>
    </location>
</feature>
<dbReference type="Proteomes" id="UP000235836">
    <property type="component" value="Unassembled WGS sequence"/>
</dbReference>
<sequence length="576" mass="60547">MQFDVERELWGSNLHTFAFNCSEPECGVVLSRTLFKAFLRSFGVICMKTSHRVSPQWLLVAMVTILALVASVLVATPRAVADPGPVPAGHPIAENPPLPERCGGLSMALVFDVSGSIGQDGLSESKNAAKAVVEALKDTDITIGMYSFARHAPAKGQQNLDKTPASEQEKLNAHIDKLAIPSGRDNYTNWQQALTQVEGTGYDVVYLITDGQPNTYGDGDGEVERKPLLSVQNAVKAANDLKQAGTRVVPLAVGGGVQPGTEAATYLGYISGEDDWIPVAQYAELSEALVEQTTKGCQGEINIEKNFVNKRGKVVEPTAPATKSGWKFSIADTKANDADKKIVALDEEDVVTDEKGAATLRYRTSKPDTEGTVTVAEADGEPKNVKCTDSNGTDVDVKLEGNKFTVPAKTGSELSCTVSNLDENAPGSSGGGSSDDPITDRCLPAVGGVLGALILALPLIALGNAKAPGIMALQESIGKQIREANSRIQQGTGIYNEDSSRFAAQIDDQLKALAYNNQDALKVLGSLAALAGAAGLLWAFCAPGSGSSGDKITVGEAFENLGSSEKSSEDTESEGN</sequence>
<dbReference type="PROSITE" id="PS50234">
    <property type="entry name" value="VWFA"/>
    <property type="match status" value="1"/>
</dbReference>
<dbReference type="InterPro" id="IPR036465">
    <property type="entry name" value="vWFA_dom_sf"/>
</dbReference>
<feature type="transmembrane region" description="Helical" evidence="2">
    <location>
        <begin position="57"/>
        <end position="75"/>
    </location>
</feature>
<evidence type="ECO:0000259" key="3">
    <source>
        <dbReference type="PROSITE" id="PS50234"/>
    </source>
</evidence>
<evidence type="ECO:0000256" key="2">
    <source>
        <dbReference type="SAM" id="Phobius"/>
    </source>
</evidence>
<keyword evidence="2" id="KW-0812">Transmembrane</keyword>
<comment type="caution">
    <text evidence="4">The sequence shown here is derived from an EMBL/GenBank/DDBJ whole genome shotgun (WGS) entry which is preliminary data.</text>
</comment>
<proteinExistence type="predicted"/>
<keyword evidence="2" id="KW-1133">Transmembrane helix</keyword>